<dbReference type="Pfam" id="PF20431">
    <property type="entry name" value="E_motif"/>
    <property type="match status" value="1"/>
</dbReference>
<dbReference type="NCBIfam" id="TIGR00756">
    <property type="entry name" value="PPR"/>
    <property type="match status" value="7"/>
</dbReference>
<feature type="repeat" description="PPR" evidence="2">
    <location>
        <begin position="375"/>
        <end position="410"/>
    </location>
</feature>
<dbReference type="Gene3D" id="1.25.40.10">
    <property type="entry name" value="Tetratricopeptide repeat domain"/>
    <property type="match status" value="5"/>
</dbReference>
<feature type="repeat" description="PPR" evidence="2">
    <location>
        <begin position="344"/>
        <end position="374"/>
    </location>
</feature>
<dbReference type="PANTHER" id="PTHR47926">
    <property type="entry name" value="PENTATRICOPEPTIDE REPEAT-CONTAINING PROTEIN"/>
    <property type="match status" value="1"/>
</dbReference>
<gene>
    <name evidence="3" type="ORF">Ahy_A03g010583</name>
</gene>
<feature type="repeat" description="PPR" evidence="2">
    <location>
        <begin position="243"/>
        <end position="277"/>
    </location>
</feature>
<evidence type="ECO:0000256" key="2">
    <source>
        <dbReference type="PROSITE-ProRule" id="PRU00708"/>
    </source>
</evidence>
<dbReference type="EMBL" id="SDMP01000003">
    <property type="protein sequence ID" value="RYR64482.1"/>
    <property type="molecule type" value="Genomic_DNA"/>
</dbReference>
<comment type="caution">
    <text evidence="3">The sequence shown here is derived from an EMBL/GenBank/DDBJ whole genome shotgun (WGS) entry which is preliminary data.</text>
</comment>
<reference evidence="3 4" key="1">
    <citation type="submission" date="2019-01" db="EMBL/GenBank/DDBJ databases">
        <title>Sequencing of cultivated peanut Arachis hypogaea provides insights into genome evolution and oil improvement.</title>
        <authorList>
            <person name="Chen X."/>
        </authorList>
    </citation>
    <scope>NUCLEOTIDE SEQUENCE [LARGE SCALE GENOMIC DNA]</scope>
    <source>
        <strain evidence="4">cv. Fuhuasheng</strain>
        <tissue evidence="3">Leaves</tissue>
    </source>
</reference>
<accession>A0A445DMU2</accession>
<dbReference type="FunFam" id="1.25.40.10:FF:001488">
    <property type="entry name" value="pentatricopeptide repeat-containing protein At2g13600-like"/>
    <property type="match status" value="1"/>
</dbReference>
<feature type="repeat" description="PPR" evidence="2">
    <location>
        <begin position="673"/>
        <end position="707"/>
    </location>
</feature>
<name>A0A445DMU2_ARAHY</name>
<sequence length="892" mass="100335">MLDIRKELGINIIDEQKVQLPKLHTTAKREPIPPITLELLLPLTVIDLTPSPTSISRRRRRNELRSHRRYRAALFHHRAATVSALKAPSHSSVPSSPALSLFHLSSLLSFPCPPLAQDLLCSVLGLLASRICHIGLESDSSESGVPIELGCACKDDFVAAHKFYSPKPKHHHLFHTMKKLFLLGTWKCNCWKQRFRLFTTLLEDLDTPRLRHVIATNISISRRVRYGEPELARHLFDDMPLRTVSTWNTMISGYSQWGCYVEALALASLMHHSCVKLDEVSFSSVLSACSRYGSLVHGKQVHSLLLRSGYERFGLVGSALLYFYVQCCGIGEAKVVFEELHGGNDVLWSLMLAGYVQHDNMGEALDMFEKMPDRDIVAWTMLISGYAKREDGCERALDLFWCMRSSGVLPNEVTLCSVVRVCTRLRALWQGKVVHGHCIKEGFAFDNAIGGGLIEFYCDCEAIGDAKRVHESMRGETYLNVTNLLIGCLISTGKIEEAEMIFYRLRETNHVSYNLMIKGYAMIGHFEKSKKLFNQMSLKDLTSLNTMISVYSKNGELDEAVKLFDKTKDEKNPVTWNSMMSGCIQNGQYVKALKLYVKMRRLSVDYSRSTFSVLFRACSSLGSFQQGRLLHGHLTKTPFQANVYVGTALIDFYSKCGRLADAQRSFLSIFSPNVAAWTALINGYAYHGLGSKAILLFHSMLVQGVVPNAATFVGILSACSHAGLVDEGLKIFHSMEELYKVTPSIEHYTCVVDLLGRSGHVREAEEFIRQMPIEADRVIWGALLHACWFWKDMEVGEKAAEKLFSLDPNPTVPLVILSNMYAVLGRWGQKSILRKRLQSVKFRKDPGCSWIELNNIHLFSVEDKTHPYSDVIYATVEHLAASINSSIPQLSL</sequence>
<feature type="repeat" description="PPR" evidence="2">
    <location>
        <begin position="572"/>
        <end position="606"/>
    </location>
</feature>
<dbReference type="PROSITE" id="PS51375">
    <property type="entry name" value="PPR"/>
    <property type="match status" value="6"/>
</dbReference>
<protein>
    <recommendedName>
        <fullName evidence="5">Pentatricopeptide repeat-containing protein</fullName>
    </recommendedName>
</protein>
<dbReference type="InterPro" id="IPR046960">
    <property type="entry name" value="PPR_At4g14850-like_plant"/>
</dbReference>
<proteinExistence type="predicted"/>
<feature type="repeat" description="PPR" evidence="2">
    <location>
        <begin position="509"/>
        <end position="543"/>
    </location>
</feature>
<dbReference type="InterPro" id="IPR046848">
    <property type="entry name" value="E_motif"/>
</dbReference>
<dbReference type="InterPro" id="IPR011990">
    <property type="entry name" value="TPR-like_helical_dom_sf"/>
</dbReference>
<evidence type="ECO:0000256" key="1">
    <source>
        <dbReference type="ARBA" id="ARBA00022737"/>
    </source>
</evidence>
<dbReference type="GO" id="GO:0009451">
    <property type="term" value="P:RNA modification"/>
    <property type="evidence" value="ECO:0007669"/>
    <property type="project" value="InterPro"/>
</dbReference>
<dbReference type="InterPro" id="IPR002885">
    <property type="entry name" value="PPR_rpt"/>
</dbReference>
<dbReference type="STRING" id="3818.A0A445DMU2"/>
<dbReference type="Pfam" id="PF01535">
    <property type="entry name" value="PPR"/>
    <property type="match status" value="5"/>
</dbReference>
<dbReference type="Pfam" id="PF13041">
    <property type="entry name" value="PPR_2"/>
    <property type="match status" value="3"/>
</dbReference>
<organism evidence="3 4">
    <name type="scientific">Arachis hypogaea</name>
    <name type="common">Peanut</name>
    <dbReference type="NCBI Taxonomy" id="3818"/>
    <lineage>
        <taxon>Eukaryota</taxon>
        <taxon>Viridiplantae</taxon>
        <taxon>Streptophyta</taxon>
        <taxon>Embryophyta</taxon>
        <taxon>Tracheophyta</taxon>
        <taxon>Spermatophyta</taxon>
        <taxon>Magnoliopsida</taxon>
        <taxon>eudicotyledons</taxon>
        <taxon>Gunneridae</taxon>
        <taxon>Pentapetalae</taxon>
        <taxon>rosids</taxon>
        <taxon>fabids</taxon>
        <taxon>Fabales</taxon>
        <taxon>Fabaceae</taxon>
        <taxon>Papilionoideae</taxon>
        <taxon>50 kb inversion clade</taxon>
        <taxon>dalbergioids sensu lato</taxon>
        <taxon>Dalbergieae</taxon>
        <taxon>Pterocarpus clade</taxon>
        <taxon>Arachis</taxon>
    </lineage>
</organism>
<dbReference type="Proteomes" id="UP000289738">
    <property type="component" value="Chromosome A03"/>
</dbReference>
<evidence type="ECO:0008006" key="5">
    <source>
        <dbReference type="Google" id="ProtNLM"/>
    </source>
</evidence>
<dbReference type="GO" id="GO:0003723">
    <property type="term" value="F:RNA binding"/>
    <property type="evidence" value="ECO:0007669"/>
    <property type="project" value="InterPro"/>
</dbReference>
<keyword evidence="4" id="KW-1185">Reference proteome</keyword>
<dbReference type="AlphaFoldDB" id="A0A445DMU2"/>
<evidence type="ECO:0000313" key="4">
    <source>
        <dbReference type="Proteomes" id="UP000289738"/>
    </source>
</evidence>
<dbReference type="PANTHER" id="PTHR47926:SF347">
    <property type="entry name" value="PENTATRICOPEPTIDE REPEAT-CONTAINING PROTEIN"/>
    <property type="match status" value="1"/>
</dbReference>
<evidence type="ECO:0000313" key="3">
    <source>
        <dbReference type="EMBL" id="RYR64482.1"/>
    </source>
</evidence>
<dbReference type="SUPFAM" id="SSF48452">
    <property type="entry name" value="TPR-like"/>
    <property type="match status" value="1"/>
</dbReference>
<keyword evidence="1" id="KW-0677">Repeat</keyword>